<evidence type="ECO:0000313" key="2">
    <source>
        <dbReference type="Proteomes" id="UP001281147"/>
    </source>
</evidence>
<reference evidence="1" key="1">
    <citation type="submission" date="2023-07" db="EMBL/GenBank/DDBJ databases">
        <title>Black Yeasts Isolated from many extreme environments.</title>
        <authorList>
            <person name="Coleine C."/>
            <person name="Stajich J.E."/>
            <person name="Selbmann L."/>
        </authorList>
    </citation>
    <scope>NUCLEOTIDE SEQUENCE</scope>
    <source>
        <strain evidence="1">CCFEE 5714</strain>
    </source>
</reference>
<dbReference type="EMBL" id="JAUTXU010000182">
    <property type="protein sequence ID" value="KAK3700638.1"/>
    <property type="molecule type" value="Genomic_DNA"/>
</dbReference>
<proteinExistence type="predicted"/>
<sequence length="267" mass="30048">MYGKGHHGARDEIADDVDLERGPEEYGDEGVGQSMSETERSPDLHSTPYMREMAQTRQERASEEEQVQTRNEKLRFDKRSQDRERPRANTKIDPVKNQHSATAKSIFDAPPVKDPDPAADRLAEDMTPLTTEDFYDLMGLQPATSLEHDETKLKHLARPSGLFSRIVQSTSYENRKYKAFAVAVYVFLVLQLVISAVFIILGSLRGIDTHVTIAVLGAVSTVIAGGLALMQGQGLPYRLRQTRDALRNVVFEAEELYWDMRSGRPIL</sequence>
<organism evidence="1 2">
    <name type="scientific">Vermiconidia calcicola</name>
    <dbReference type="NCBI Taxonomy" id="1690605"/>
    <lineage>
        <taxon>Eukaryota</taxon>
        <taxon>Fungi</taxon>
        <taxon>Dikarya</taxon>
        <taxon>Ascomycota</taxon>
        <taxon>Pezizomycotina</taxon>
        <taxon>Dothideomycetes</taxon>
        <taxon>Dothideomycetidae</taxon>
        <taxon>Mycosphaerellales</taxon>
        <taxon>Extremaceae</taxon>
        <taxon>Vermiconidia</taxon>
    </lineage>
</organism>
<evidence type="ECO:0000313" key="1">
    <source>
        <dbReference type="EMBL" id="KAK3700638.1"/>
    </source>
</evidence>
<name>A0ACC3MPI6_9PEZI</name>
<protein>
    <submittedName>
        <fullName evidence="1">Uncharacterized protein</fullName>
    </submittedName>
</protein>
<dbReference type="Proteomes" id="UP001281147">
    <property type="component" value="Unassembled WGS sequence"/>
</dbReference>
<gene>
    <name evidence="1" type="ORF">LTR37_015827</name>
</gene>
<keyword evidence="2" id="KW-1185">Reference proteome</keyword>
<comment type="caution">
    <text evidence="1">The sequence shown here is derived from an EMBL/GenBank/DDBJ whole genome shotgun (WGS) entry which is preliminary data.</text>
</comment>
<accession>A0ACC3MPI6</accession>